<dbReference type="EC" id="6.3.5.4" evidence="2"/>
<comment type="catalytic activity">
    <reaction evidence="3">
        <text>L-aspartate + L-glutamine + ATP + H2O = L-asparagine + L-glutamate + AMP + diphosphate + H(+)</text>
        <dbReference type="Rhea" id="RHEA:12228"/>
        <dbReference type="ChEBI" id="CHEBI:15377"/>
        <dbReference type="ChEBI" id="CHEBI:15378"/>
        <dbReference type="ChEBI" id="CHEBI:29985"/>
        <dbReference type="ChEBI" id="CHEBI:29991"/>
        <dbReference type="ChEBI" id="CHEBI:30616"/>
        <dbReference type="ChEBI" id="CHEBI:33019"/>
        <dbReference type="ChEBI" id="CHEBI:58048"/>
        <dbReference type="ChEBI" id="CHEBI:58359"/>
        <dbReference type="ChEBI" id="CHEBI:456215"/>
        <dbReference type="EC" id="6.3.5.4"/>
    </reaction>
</comment>
<dbReference type="SUPFAM" id="SSF52402">
    <property type="entry name" value="Adenine nucleotide alpha hydrolases-like"/>
    <property type="match status" value="1"/>
</dbReference>
<dbReference type="GO" id="GO:0006529">
    <property type="term" value="P:asparagine biosynthetic process"/>
    <property type="evidence" value="ECO:0007669"/>
    <property type="project" value="InterPro"/>
</dbReference>
<dbReference type="EMBL" id="QKLW01000007">
    <property type="protein sequence ID" value="PYF79861.1"/>
    <property type="molecule type" value="Genomic_DNA"/>
</dbReference>
<dbReference type="RefSeq" id="WP_110576617.1">
    <property type="nucleotide sequence ID" value="NZ_QKLW01000007.1"/>
</dbReference>
<sequence length="496" mass="56569">MINQHTPNQPDLSLKSDLAGEFPLYLYWPKDQSTLLYSKSMTELLGDVRVPKPLKVCSKGLSFLLQSGVVPPPKTAYQDIYILGIGDKAKVSTVNGQIDIQFSHEFPFLNANRLQADEMQPDEDLILQMLAEATISRIDESKPSFLFHSAGKDSNSIALALAKAGWQDKVTLITHKSKGQADESEISAKIAKQLGFKHQVLHEVDQLQAEHKHAINDYFVNAPFPCTDNVTLAYPLYAHQLPELKGANIIDGGGNDSYMMTPPTMRELKVLPLSKLTHYASFMRHIVRSESLFSPLIRTPAEWCGMSGLSFADTQKILPNAENVYSYWKEVSQLRKDWDLFDFKTSILTPVTASELHIRKARNFADSISSNLVLPFANQQVSEYFAKMPEQHLFDRKAFKNKLILRKILKDRIGLDSDALGKLGFSYDSRSIVLQNWDWMLQEIQQCNLWHQADLTKILGRMRNNMDKKGWQAKAARSWIYRLYLISAWYNKNQYF</sequence>
<organism evidence="5 6">
    <name type="scientific">Marinomonas alcarazii</name>
    <dbReference type="NCBI Taxonomy" id="491949"/>
    <lineage>
        <taxon>Bacteria</taxon>
        <taxon>Pseudomonadati</taxon>
        <taxon>Pseudomonadota</taxon>
        <taxon>Gammaproteobacteria</taxon>
        <taxon>Oceanospirillales</taxon>
        <taxon>Oceanospirillaceae</taxon>
        <taxon>Marinomonas</taxon>
    </lineage>
</organism>
<dbReference type="GO" id="GO:0004066">
    <property type="term" value="F:asparagine synthase (glutamine-hydrolyzing) activity"/>
    <property type="evidence" value="ECO:0007669"/>
    <property type="project" value="UniProtKB-EC"/>
</dbReference>
<evidence type="ECO:0000259" key="4">
    <source>
        <dbReference type="Pfam" id="PF00733"/>
    </source>
</evidence>
<name>A0A318UVK8_9GAMM</name>
<gene>
    <name evidence="5" type="ORF">DFP75_10726</name>
</gene>
<dbReference type="AlphaFoldDB" id="A0A318UVK8"/>
<dbReference type="PANTHER" id="PTHR43284">
    <property type="entry name" value="ASPARAGINE SYNTHETASE (GLUTAMINE-HYDROLYZING)"/>
    <property type="match status" value="1"/>
</dbReference>
<evidence type="ECO:0000256" key="3">
    <source>
        <dbReference type="ARBA" id="ARBA00048741"/>
    </source>
</evidence>
<dbReference type="Proteomes" id="UP000247551">
    <property type="component" value="Unassembled WGS sequence"/>
</dbReference>
<dbReference type="InterPro" id="IPR014729">
    <property type="entry name" value="Rossmann-like_a/b/a_fold"/>
</dbReference>
<comment type="pathway">
    <text evidence="1">Amino-acid biosynthesis; L-asparagine biosynthesis; L-asparagine from L-aspartate (L-Gln route): step 1/1.</text>
</comment>
<keyword evidence="6" id="KW-1185">Reference proteome</keyword>
<dbReference type="Gene3D" id="3.40.50.620">
    <property type="entry name" value="HUPs"/>
    <property type="match status" value="1"/>
</dbReference>
<evidence type="ECO:0000256" key="1">
    <source>
        <dbReference type="ARBA" id="ARBA00005187"/>
    </source>
</evidence>
<dbReference type="InterPro" id="IPR051786">
    <property type="entry name" value="ASN_synthetase/amidase"/>
</dbReference>
<accession>A0A318UVK8</accession>
<feature type="domain" description="Asparagine synthetase" evidence="4">
    <location>
        <begin position="127"/>
        <end position="413"/>
    </location>
</feature>
<comment type="caution">
    <text evidence="5">The sequence shown here is derived from an EMBL/GenBank/DDBJ whole genome shotgun (WGS) entry which is preliminary data.</text>
</comment>
<reference evidence="5 6" key="1">
    <citation type="submission" date="2018-06" db="EMBL/GenBank/DDBJ databases">
        <title>Genomic Encyclopedia of Type Strains, Phase III (KMG-III): the genomes of soil and plant-associated and newly described type strains.</title>
        <authorList>
            <person name="Whitman W."/>
        </authorList>
    </citation>
    <scope>NUCLEOTIDE SEQUENCE [LARGE SCALE GENOMIC DNA]</scope>
    <source>
        <strain evidence="5 6">CECT 7730</strain>
    </source>
</reference>
<dbReference type="Pfam" id="PF00733">
    <property type="entry name" value="Asn_synthase"/>
    <property type="match status" value="1"/>
</dbReference>
<protein>
    <recommendedName>
        <fullName evidence="2">asparagine synthase (glutamine-hydrolyzing)</fullName>
        <ecNumber evidence="2">6.3.5.4</ecNumber>
    </recommendedName>
</protein>
<evidence type="ECO:0000256" key="2">
    <source>
        <dbReference type="ARBA" id="ARBA00012737"/>
    </source>
</evidence>
<evidence type="ECO:0000313" key="6">
    <source>
        <dbReference type="Proteomes" id="UP000247551"/>
    </source>
</evidence>
<dbReference type="InterPro" id="IPR001962">
    <property type="entry name" value="Asn_synthase"/>
</dbReference>
<evidence type="ECO:0000313" key="5">
    <source>
        <dbReference type="EMBL" id="PYF79861.1"/>
    </source>
</evidence>
<dbReference type="PANTHER" id="PTHR43284:SF1">
    <property type="entry name" value="ASPARAGINE SYNTHETASE"/>
    <property type="match status" value="1"/>
</dbReference>
<proteinExistence type="predicted"/>